<evidence type="ECO:0000256" key="14">
    <source>
        <dbReference type="SAM" id="Phobius"/>
    </source>
</evidence>
<dbReference type="InterPro" id="IPR003594">
    <property type="entry name" value="HATPase_dom"/>
</dbReference>
<gene>
    <name evidence="17" type="ordered locus">Calni_1288</name>
</gene>
<reference evidence="17 18" key="2">
    <citation type="journal article" date="2011" name="Stand. Genomic Sci.">
        <title>Complete genome sequence of Calditerrivibrio nitroreducens type strain (Yu37-1).</title>
        <authorList>
            <person name="Pitluck S."/>
            <person name="Sikorski J."/>
            <person name="Zeytun A."/>
            <person name="Lapidus A."/>
            <person name="Nolan M."/>
            <person name="Lucas S."/>
            <person name="Hammon N."/>
            <person name="Deshpande S."/>
            <person name="Cheng J.F."/>
            <person name="Tapia R."/>
            <person name="Han C."/>
            <person name="Goodwin L."/>
            <person name="Liolios K."/>
            <person name="Pagani I."/>
            <person name="Ivanova N."/>
            <person name="Mavromatis K."/>
            <person name="Pati A."/>
            <person name="Chen A."/>
            <person name="Palaniappan K."/>
            <person name="Hauser L."/>
            <person name="Chang Y.J."/>
            <person name="Jeffries C.D."/>
            <person name="Detter J.C."/>
            <person name="Brambilla E."/>
            <person name="Djao O.D."/>
            <person name="Rohde M."/>
            <person name="Spring S."/>
            <person name="Goker M."/>
            <person name="Woyke T."/>
            <person name="Bristow J."/>
            <person name="Eisen J.A."/>
            <person name="Markowitz V."/>
            <person name="Hugenholtz P."/>
            <person name="Kyrpides N.C."/>
            <person name="Klenk H.P."/>
            <person name="Land M."/>
        </authorList>
    </citation>
    <scope>NUCLEOTIDE SEQUENCE [LARGE SCALE GENOMIC DNA]</scope>
    <source>
        <strain evidence="18">DSM 19672 / NBRC 101217 / Yu37-1</strain>
    </source>
</reference>
<dbReference type="Pfam" id="PF02518">
    <property type="entry name" value="HATPase_c"/>
    <property type="match status" value="1"/>
</dbReference>
<dbReference type="RefSeq" id="WP_013451408.1">
    <property type="nucleotide sequence ID" value="NC_014758.1"/>
</dbReference>
<dbReference type="CDD" id="cd00082">
    <property type="entry name" value="HisKA"/>
    <property type="match status" value="1"/>
</dbReference>
<keyword evidence="10" id="KW-0067">ATP-binding</keyword>
<dbReference type="PRINTS" id="PR00344">
    <property type="entry name" value="BCTRLSENSOR"/>
</dbReference>
<dbReference type="GO" id="GO:0005524">
    <property type="term" value="F:ATP binding"/>
    <property type="evidence" value="ECO:0007669"/>
    <property type="project" value="UniProtKB-KW"/>
</dbReference>
<dbReference type="Proteomes" id="UP000007039">
    <property type="component" value="Chromosome"/>
</dbReference>
<dbReference type="GO" id="GO:0000155">
    <property type="term" value="F:phosphorelay sensor kinase activity"/>
    <property type="evidence" value="ECO:0007669"/>
    <property type="project" value="InterPro"/>
</dbReference>
<dbReference type="InterPro" id="IPR036097">
    <property type="entry name" value="HisK_dim/P_sf"/>
</dbReference>
<keyword evidence="4" id="KW-1003">Cell membrane</keyword>
<dbReference type="CDD" id="cd00075">
    <property type="entry name" value="HATPase"/>
    <property type="match status" value="1"/>
</dbReference>
<keyword evidence="8" id="KW-0547">Nucleotide-binding</keyword>
<dbReference type="Gene3D" id="1.10.287.130">
    <property type="match status" value="1"/>
</dbReference>
<dbReference type="PANTHER" id="PTHR45528:SF1">
    <property type="entry name" value="SENSOR HISTIDINE KINASE CPXA"/>
    <property type="match status" value="1"/>
</dbReference>
<evidence type="ECO:0000256" key="10">
    <source>
        <dbReference type="ARBA" id="ARBA00022840"/>
    </source>
</evidence>
<dbReference type="Gene3D" id="3.30.565.10">
    <property type="entry name" value="Histidine kinase-like ATPase, C-terminal domain"/>
    <property type="match status" value="1"/>
</dbReference>
<dbReference type="SUPFAM" id="SSF158472">
    <property type="entry name" value="HAMP domain-like"/>
    <property type="match status" value="1"/>
</dbReference>
<dbReference type="InterPro" id="IPR003661">
    <property type="entry name" value="HisK_dim/P_dom"/>
</dbReference>
<dbReference type="InterPro" id="IPR004358">
    <property type="entry name" value="Sig_transdc_His_kin-like_C"/>
</dbReference>
<evidence type="ECO:0000256" key="7">
    <source>
        <dbReference type="ARBA" id="ARBA00022692"/>
    </source>
</evidence>
<name>E4TJC9_CALNY</name>
<dbReference type="InterPro" id="IPR050398">
    <property type="entry name" value="HssS/ArlS-like"/>
</dbReference>
<keyword evidence="18" id="KW-1185">Reference proteome</keyword>
<organism evidence="17 18">
    <name type="scientific">Calditerrivibrio nitroreducens (strain DSM 19672 / NBRC 101217 / Yu37-1)</name>
    <dbReference type="NCBI Taxonomy" id="768670"/>
    <lineage>
        <taxon>Bacteria</taxon>
        <taxon>Pseudomonadati</taxon>
        <taxon>Deferribacterota</taxon>
        <taxon>Deferribacteres</taxon>
        <taxon>Deferribacterales</taxon>
        <taxon>Calditerrivibrionaceae</taxon>
    </lineage>
</organism>
<evidence type="ECO:0000256" key="13">
    <source>
        <dbReference type="ARBA" id="ARBA00023136"/>
    </source>
</evidence>
<keyword evidence="5" id="KW-0597">Phosphoprotein</keyword>
<evidence type="ECO:0000259" key="15">
    <source>
        <dbReference type="PROSITE" id="PS50109"/>
    </source>
</evidence>
<dbReference type="EMBL" id="CP002347">
    <property type="protein sequence ID" value="ADR19196.1"/>
    <property type="molecule type" value="Genomic_DNA"/>
</dbReference>
<evidence type="ECO:0000256" key="11">
    <source>
        <dbReference type="ARBA" id="ARBA00022989"/>
    </source>
</evidence>
<evidence type="ECO:0000313" key="18">
    <source>
        <dbReference type="Proteomes" id="UP000007039"/>
    </source>
</evidence>
<sequence precursor="true">MKDKRPKKNLQIKITLLIFIMLISISLIVSTYLKKSAEKKAAEIATSYAYAISKVIDSSLSYYMQKGHKSEITSLIDELSTNEYMIGIHIFDNTKELACINPRDKHHTMTSEYMEEILKNVEYRPTLKIIKTKNYHFLAYYSPYANKGECKRCHLEKDIIGTLNVNIDLQKIYKTTLSQANKTFWVLLLSSFFIAAVLSLLINMLIINPIKKIEKGMEELTKNNFDVKIDIKSGDELELLAKNFNEMVDALNNANKTIDSMHKNIIHTDRLMTIGTLTASISHEIKNPLNSIMISSDILMEYCKKNVADTKLKSFLESIIEDAQRIKEIIDQTLNFSRYETSTNEHINIKKLIKSIEIYSKRILFNHENIDFKISENVSDDIFIFGNKTNIEQMLVNILKNAVESIPDDKNGTVTFTVYQDLKDVVFVIEDNGIGIPEDKLELIFKEFYSTKTNGTGLGLSIVKEIVENHSGTLEIVSKVDMGTKITIKIPIKKDKDARD</sequence>
<evidence type="ECO:0000256" key="9">
    <source>
        <dbReference type="ARBA" id="ARBA00022777"/>
    </source>
</evidence>
<evidence type="ECO:0000259" key="16">
    <source>
        <dbReference type="PROSITE" id="PS50885"/>
    </source>
</evidence>
<dbReference type="OrthoDB" id="1931120at2"/>
<dbReference type="SMART" id="SM00387">
    <property type="entry name" value="HATPase_c"/>
    <property type="match status" value="1"/>
</dbReference>
<dbReference type="eggNOG" id="COG4191">
    <property type="taxonomic scope" value="Bacteria"/>
</dbReference>
<dbReference type="Pfam" id="PF00672">
    <property type="entry name" value="HAMP"/>
    <property type="match status" value="1"/>
</dbReference>
<evidence type="ECO:0000256" key="6">
    <source>
        <dbReference type="ARBA" id="ARBA00022679"/>
    </source>
</evidence>
<evidence type="ECO:0000256" key="8">
    <source>
        <dbReference type="ARBA" id="ARBA00022741"/>
    </source>
</evidence>
<feature type="domain" description="HAMP" evidence="16">
    <location>
        <begin position="204"/>
        <end position="256"/>
    </location>
</feature>
<dbReference type="Gene3D" id="1.10.8.500">
    <property type="entry name" value="HAMP domain in histidine kinase"/>
    <property type="match status" value="1"/>
</dbReference>
<feature type="transmembrane region" description="Helical" evidence="14">
    <location>
        <begin position="184"/>
        <end position="207"/>
    </location>
</feature>
<keyword evidence="6" id="KW-0808">Transferase</keyword>
<evidence type="ECO:0000256" key="4">
    <source>
        <dbReference type="ARBA" id="ARBA00022475"/>
    </source>
</evidence>
<dbReference type="SUPFAM" id="SSF55874">
    <property type="entry name" value="ATPase domain of HSP90 chaperone/DNA topoisomerase II/histidine kinase"/>
    <property type="match status" value="1"/>
</dbReference>
<dbReference type="HOGENOM" id="CLU_000445_89_29_0"/>
<evidence type="ECO:0000256" key="5">
    <source>
        <dbReference type="ARBA" id="ARBA00022553"/>
    </source>
</evidence>
<dbReference type="STRING" id="768670.Calni_1288"/>
<dbReference type="AlphaFoldDB" id="E4TJC9"/>
<keyword evidence="9 17" id="KW-0418">Kinase</keyword>
<comment type="subcellular location">
    <subcellularLocation>
        <location evidence="2">Cell membrane</location>
        <topology evidence="2">Multi-pass membrane protein</topology>
    </subcellularLocation>
</comment>
<feature type="domain" description="Histidine kinase" evidence="15">
    <location>
        <begin position="280"/>
        <end position="494"/>
    </location>
</feature>
<dbReference type="InterPro" id="IPR003660">
    <property type="entry name" value="HAMP_dom"/>
</dbReference>
<dbReference type="InterPro" id="IPR036890">
    <property type="entry name" value="HATPase_C_sf"/>
</dbReference>
<dbReference type="SUPFAM" id="SSF47384">
    <property type="entry name" value="Homodimeric domain of signal transducing histidine kinase"/>
    <property type="match status" value="1"/>
</dbReference>
<keyword evidence="7 14" id="KW-0812">Transmembrane</keyword>
<evidence type="ECO:0000256" key="1">
    <source>
        <dbReference type="ARBA" id="ARBA00000085"/>
    </source>
</evidence>
<proteinExistence type="predicted"/>
<dbReference type="GO" id="GO:0005886">
    <property type="term" value="C:plasma membrane"/>
    <property type="evidence" value="ECO:0007669"/>
    <property type="project" value="UniProtKB-SubCell"/>
</dbReference>
<dbReference type="KEGG" id="cni:Calni_1288"/>
<dbReference type="PROSITE" id="PS50109">
    <property type="entry name" value="HIS_KIN"/>
    <property type="match status" value="1"/>
</dbReference>
<dbReference type="SMART" id="SM00304">
    <property type="entry name" value="HAMP"/>
    <property type="match status" value="1"/>
</dbReference>
<evidence type="ECO:0000256" key="2">
    <source>
        <dbReference type="ARBA" id="ARBA00004651"/>
    </source>
</evidence>
<evidence type="ECO:0000313" key="17">
    <source>
        <dbReference type="EMBL" id="ADR19196.1"/>
    </source>
</evidence>
<keyword evidence="12" id="KW-0902">Two-component regulatory system</keyword>
<feature type="transmembrane region" description="Helical" evidence="14">
    <location>
        <begin position="12"/>
        <end position="33"/>
    </location>
</feature>
<dbReference type="SMART" id="SM00388">
    <property type="entry name" value="HisKA"/>
    <property type="match status" value="1"/>
</dbReference>
<keyword evidence="11 14" id="KW-1133">Transmembrane helix</keyword>
<accession>E4TJC9</accession>
<evidence type="ECO:0000256" key="12">
    <source>
        <dbReference type="ARBA" id="ARBA00023012"/>
    </source>
</evidence>
<dbReference type="PROSITE" id="PS50885">
    <property type="entry name" value="HAMP"/>
    <property type="match status" value="1"/>
</dbReference>
<keyword evidence="13 14" id="KW-0472">Membrane</keyword>
<dbReference type="InterPro" id="IPR005467">
    <property type="entry name" value="His_kinase_dom"/>
</dbReference>
<protein>
    <recommendedName>
        <fullName evidence="3">histidine kinase</fullName>
        <ecNumber evidence="3">2.7.13.3</ecNumber>
    </recommendedName>
</protein>
<dbReference type="PANTHER" id="PTHR45528">
    <property type="entry name" value="SENSOR HISTIDINE KINASE CPXA"/>
    <property type="match status" value="1"/>
</dbReference>
<dbReference type="EC" id="2.7.13.3" evidence="3"/>
<reference key="1">
    <citation type="submission" date="2010-11" db="EMBL/GenBank/DDBJ databases">
        <title>The complete genome of chromosome of Calditerrivibrio nitroreducens DSM 19672.</title>
        <authorList>
            <consortium name="US DOE Joint Genome Institute (JGI-PGF)"/>
            <person name="Lucas S."/>
            <person name="Copeland A."/>
            <person name="Lapidus A."/>
            <person name="Bruce D."/>
            <person name="Goodwin L."/>
            <person name="Pitluck S."/>
            <person name="Kyrpides N."/>
            <person name="Mavromatis K."/>
            <person name="Ivanova N."/>
            <person name="Mikhailova N."/>
            <person name="Zeytun A."/>
            <person name="Brettin T."/>
            <person name="Detter J.C."/>
            <person name="Tapia R."/>
            <person name="Han C."/>
            <person name="Land M."/>
            <person name="Hauser L."/>
            <person name="Markowitz V."/>
            <person name="Cheng J.-F."/>
            <person name="Hugenholtz P."/>
            <person name="Woyke T."/>
            <person name="Wu D."/>
            <person name="Spring S."/>
            <person name="Schroeder M."/>
            <person name="Brambilla E."/>
            <person name="Klenk H.-P."/>
            <person name="Eisen J.A."/>
        </authorList>
    </citation>
    <scope>NUCLEOTIDE SEQUENCE [LARGE SCALE GENOMIC DNA]</scope>
    <source>
        <strain>DSM 19672</strain>
    </source>
</reference>
<comment type="catalytic activity">
    <reaction evidence="1">
        <text>ATP + protein L-histidine = ADP + protein N-phospho-L-histidine.</text>
        <dbReference type="EC" id="2.7.13.3"/>
    </reaction>
</comment>
<evidence type="ECO:0000256" key="3">
    <source>
        <dbReference type="ARBA" id="ARBA00012438"/>
    </source>
</evidence>
<dbReference type="Pfam" id="PF00512">
    <property type="entry name" value="HisKA"/>
    <property type="match status" value="1"/>
</dbReference>
<dbReference type="Gene3D" id="3.30.450.290">
    <property type="match status" value="1"/>
</dbReference>
<dbReference type="CDD" id="cd06225">
    <property type="entry name" value="HAMP"/>
    <property type="match status" value="1"/>
</dbReference>